<sequence>MQGPDQETPTVWLHFIASRHGLFPKISQELAKIMGM</sequence>
<dbReference type="EMBL" id="JWTK01000002">
    <property type="protein sequence ID" value="OJH49531.1"/>
    <property type="molecule type" value="Genomic_DNA"/>
</dbReference>
<name>A0A1L9C4X4_9EURY</name>
<accession>A0A1L9C4X4</accession>
<protein>
    <submittedName>
        <fullName evidence="1">Uncharacterized protein</fullName>
    </submittedName>
</protein>
<evidence type="ECO:0000313" key="1">
    <source>
        <dbReference type="EMBL" id="OJH49531.1"/>
    </source>
</evidence>
<dbReference type="Proteomes" id="UP000185713">
    <property type="component" value="Unassembled WGS sequence"/>
</dbReference>
<reference evidence="1 2" key="1">
    <citation type="submission" date="2014-12" db="EMBL/GenBank/DDBJ databases">
        <title>The genome sequence of Methanohalophilus portucalensis strain FDF1.</title>
        <authorList>
            <person name="Lai M.-C."/>
            <person name="Lai S.-J."/>
        </authorList>
    </citation>
    <scope>NUCLEOTIDE SEQUENCE [LARGE SCALE GENOMIC DNA]</scope>
    <source>
        <strain evidence="1 2">FDF-1</strain>
    </source>
</reference>
<proteinExistence type="predicted"/>
<comment type="caution">
    <text evidence="1">The sequence shown here is derived from an EMBL/GenBank/DDBJ whole genome shotgun (WGS) entry which is preliminary data.</text>
</comment>
<evidence type="ECO:0000313" key="2">
    <source>
        <dbReference type="Proteomes" id="UP000185713"/>
    </source>
</evidence>
<organism evidence="1 2">
    <name type="scientific">Methanohalophilus portucalensis FDF-1</name>
    <dbReference type="NCBI Taxonomy" id="523843"/>
    <lineage>
        <taxon>Archaea</taxon>
        <taxon>Methanobacteriati</taxon>
        <taxon>Methanobacteriota</taxon>
        <taxon>Stenosarchaea group</taxon>
        <taxon>Methanomicrobia</taxon>
        <taxon>Methanosarcinales</taxon>
        <taxon>Methanosarcinaceae</taxon>
        <taxon>Methanohalophilus</taxon>
    </lineage>
</organism>
<dbReference type="AlphaFoldDB" id="A0A1L9C4X4"/>
<gene>
    <name evidence="1" type="ORF">MPF_0319</name>
</gene>